<reference evidence="3" key="1">
    <citation type="journal article" date="2019" name="Int. J. Syst. Evol. Microbiol.">
        <title>The Global Catalogue of Microorganisms (GCM) 10K type strain sequencing project: providing services to taxonomists for standard genome sequencing and annotation.</title>
        <authorList>
            <consortium name="The Broad Institute Genomics Platform"/>
            <consortium name="The Broad Institute Genome Sequencing Center for Infectious Disease"/>
            <person name="Wu L."/>
            <person name="Ma J."/>
        </authorList>
    </citation>
    <scope>NUCLEOTIDE SEQUENCE [LARGE SCALE GENOMIC DNA]</scope>
    <source>
        <strain evidence="3">KCTC 42911</strain>
    </source>
</reference>
<keyword evidence="3" id="KW-1185">Reference proteome</keyword>
<gene>
    <name evidence="2" type="ORF">ACFORG_06910</name>
</gene>
<dbReference type="EMBL" id="JBHRXI010000004">
    <property type="protein sequence ID" value="MFC3613486.1"/>
    <property type="molecule type" value="Genomic_DNA"/>
</dbReference>
<proteinExistence type="predicted"/>
<sequence>MGYNISDVGGEATGGVDVWEATLDLNLSGATTVSGDFDVVPLIGGGGSIGDATNGYVFSGLSNPALGTLSTNSTTGEYTFTADWSAILATGSDQVVSFTVTGTSGGNSDTDTVNINLLICVARGTRVETTNGPVAVEDLSVGDLVVTLHGDVEPVRWIGSRKLGAAELAADPSKRPIRFARGSLGPNVPRRPLRVSPQHRMFLEDWRAQLMFGEERVLLPAKSLVNDKTIRRVDSAKEVEYFHILFDTHQIILTEGAPTESFHPGAYTLGELDAAAREELLSLFPELEHADSYGDTAAVTLRTWEGKLLSGAIRRKSAA</sequence>
<dbReference type="Proteomes" id="UP001595629">
    <property type="component" value="Unassembled WGS sequence"/>
</dbReference>
<comment type="caution">
    <text evidence="2">The sequence shown here is derived from an EMBL/GenBank/DDBJ whole genome shotgun (WGS) entry which is preliminary data.</text>
</comment>
<dbReference type="SUPFAM" id="SSF51294">
    <property type="entry name" value="Hedgehog/intein (Hint) domain"/>
    <property type="match status" value="1"/>
</dbReference>
<dbReference type="InterPro" id="IPR028992">
    <property type="entry name" value="Hedgehog/Intein_dom"/>
</dbReference>
<dbReference type="RefSeq" id="WP_386734652.1">
    <property type="nucleotide sequence ID" value="NZ_JBHRXI010000004.1"/>
</dbReference>
<evidence type="ECO:0000259" key="1">
    <source>
        <dbReference type="Pfam" id="PF13403"/>
    </source>
</evidence>
<organism evidence="2 3">
    <name type="scientific">Lutimaribacter marinistellae</name>
    <dbReference type="NCBI Taxonomy" id="1820329"/>
    <lineage>
        <taxon>Bacteria</taxon>
        <taxon>Pseudomonadati</taxon>
        <taxon>Pseudomonadota</taxon>
        <taxon>Alphaproteobacteria</taxon>
        <taxon>Rhodobacterales</taxon>
        <taxon>Roseobacteraceae</taxon>
        <taxon>Lutimaribacter</taxon>
    </lineage>
</organism>
<dbReference type="InterPro" id="IPR036844">
    <property type="entry name" value="Hint_dom_sf"/>
</dbReference>
<name>A0ABV7TD53_9RHOB</name>
<feature type="domain" description="Hedgehog/Intein (Hint)" evidence="1">
    <location>
        <begin position="119"/>
        <end position="265"/>
    </location>
</feature>
<dbReference type="Gene3D" id="2.170.16.10">
    <property type="entry name" value="Hedgehog/Intein (Hint) domain"/>
    <property type="match status" value="1"/>
</dbReference>
<dbReference type="Pfam" id="PF13403">
    <property type="entry name" value="Hint_2"/>
    <property type="match status" value="1"/>
</dbReference>
<accession>A0ABV7TD53</accession>
<protein>
    <submittedName>
        <fullName evidence="2">Hint domain-containing protein</fullName>
    </submittedName>
</protein>
<evidence type="ECO:0000313" key="2">
    <source>
        <dbReference type="EMBL" id="MFC3613486.1"/>
    </source>
</evidence>
<evidence type="ECO:0000313" key="3">
    <source>
        <dbReference type="Proteomes" id="UP001595629"/>
    </source>
</evidence>